<sequence length="46" mass="5490">MCWRIGNERVACAMICKNMVYTSKEKQLYLAIHFVYCYHICGKELK</sequence>
<accession>A0AAN4N0U9</accession>
<evidence type="ECO:0000313" key="2">
    <source>
        <dbReference type="Proteomes" id="UP000022433"/>
    </source>
</evidence>
<dbReference type="AlphaFoldDB" id="A0AAN4N0U9"/>
<organism evidence="1 2">
    <name type="scientific">Bacteroides fragilis str. 1007-1-F #10</name>
    <dbReference type="NCBI Taxonomy" id="1339295"/>
    <lineage>
        <taxon>Bacteria</taxon>
        <taxon>Pseudomonadati</taxon>
        <taxon>Bacteroidota</taxon>
        <taxon>Bacteroidia</taxon>
        <taxon>Bacteroidales</taxon>
        <taxon>Bacteroidaceae</taxon>
        <taxon>Bacteroides</taxon>
    </lineage>
</organism>
<reference evidence="1 2" key="1">
    <citation type="submission" date="2014-02" db="EMBL/GenBank/DDBJ databases">
        <authorList>
            <person name="Sears C."/>
            <person name="Carroll K."/>
            <person name="Sack B.R."/>
            <person name="Qadri F."/>
            <person name="Myers L.L."/>
            <person name="Chung G.-T."/>
            <person name="Escheverria P."/>
            <person name="Fraser C.M."/>
            <person name="Sadzewicz L."/>
            <person name="Shefchek K.A."/>
            <person name="Tallon L."/>
            <person name="Das S.P."/>
            <person name="Daugherty S."/>
            <person name="Mongodin E.F."/>
        </authorList>
    </citation>
    <scope>NUCLEOTIDE SEQUENCE [LARGE SCALE GENOMIC DNA]</scope>
    <source>
        <strain evidence="1 2">1007-1-F #10</strain>
    </source>
</reference>
<name>A0AAN4N0U9_BACFG</name>
<evidence type="ECO:0000313" key="1">
    <source>
        <dbReference type="EMBL" id="EYA14276.1"/>
    </source>
</evidence>
<dbReference type="Proteomes" id="UP000022433">
    <property type="component" value="Unassembled WGS sequence"/>
</dbReference>
<proteinExistence type="predicted"/>
<dbReference type="EMBL" id="JGEA01000025">
    <property type="protein sequence ID" value="EYA14276.1"/>
    <property type="molecule type" value="Genomic_DNA"/>
</dbReference>
<comment type="caution">
    <text evidence="1">The sequence shown here is derived from an EMBL/GenBank/DDBJ whole genome shotgun (WGS) entry which is preliminary data.</text>
</comment>
<protein>
    <submittedName>
        <fullName evidence="1">Uncharacterized protein</fullName>
    </submittedName>
</protein>
<gene>
    <name evidence="1" type="ORF">M104_2756</name>
</gene>